<dbReference type="GO" id="GO:0006420">
    <property type="term" value="P:arginyl-tRNA aminoacylation"/>
    <property type="evidence" value="ECO:0007669"/>
    <property type="project" value="UniProtKB-UniRule"/>
</dbReference>
<dbReference type="InterPro" id="IPR014729">
    <property type="entry name" value="Rossmann-like_a/b/a_fold"/>
</dbReference>
<dbReference type="FunFam" id="1.10.730.10:FF:000006">
    <property type="entry name" value="Arginyl-tRNA synthetase 2, mitochondrial"/>
    <property type="match status" value="1"/>
</dbReference>
<evidence type="ECO:0000259" key="14">
    <source>
        <dbReference type="SMART" id="SM01016"/>
    </source>
</evidence>
<sequence length="570" mass="64329">MSYKQQAAEKIAAAINQLGVADFPAEKVQAMLETPPNPQMGDIAFPCFQLAKALRKAPPAIAGELAPLLSGAPLREAAAVGPYVNLFLDQQQVAAEVITKVTKEKEAYGSRNLGQGRKVPIDLSSPNIAKPFSMGHLRSTVIGNAIANIMEKHGYQPVRINHIGDWGTQFGKLIVAYLKWGSEEKVKAEPIKELLRLYVQFHEEAEKDPALEDQGREWFKKLEDGDPQAQRLWQWFRDESLKEFTKIYELMGVSFDFVQGEAFYNDKMDRIVQLLEEKDLLTESEGAMVVQLDEFDLPPCLIKKSDGATLYATRDLAAALYRHEAFDFAKALYVVGNEQRLHFQQLFRVLQKMGFAWATEMYHIPFGMMLKDGKKMSTRKGKVVLLEEVFAQAIADVKKVIEEKNPQLVNKDEVARQVGVGAVIFHDLKNFRLNDVNFSWEEMLTFEGETGPYVQYTHARACSLLRKGNYQPAEAPFPAEAFDSKEAWAIITTLNNFPDVVDKAREQFDPSQIGKYVIDLAQQFNKFYANVRILADEPELKAARLQLVHAVVIVLKEGLRLLGLQAPEEM</sequence>
<dbReference type="SUPFAM" id="SSF47323">
    <property type="entry name" value="Anticodon-binding domain of a subclass of class I aminoacyl-tRNA synthetases"/>
    <property type="match status" value="1"/>
</dbReference>
<evidence type="ECO:0000256" key="6">
    <source>
        <dbReference type="ARBA" id="ARBA00022741"/>
    </source>
</evidence>
<feature type="short sequence motif" description="'HIGH' region" evidence="11">
    <location>
        <begin position="126"/>
        <end position="136"/>
    </location>
</feature>
<dbReference type="GO" id="GO:0004814">
    <property type="term" value="F:arginine-tRNA ligase activity"/>
    <property type="evidence" value="ECO:0007669"/>
    <property type="project" value="UniProtKB-UniRule"/>
</dbReference>
<evidence type="ECO:0000313" key="15">
    <source>
        <dbReference type="EMBL" id="MBM7588487.1"/>
    </source>
</evidence>
<evidence type="ECO:0000256" key="5">
    <source>
        <dbReference type="ARBA" id="ARBA00022598"/>
    </source>
</evidence>
<evidence type="ECO:0000256" key="10">
    <source>
        <dbReference type="ARBA" id="ARBA00049339"/>
    </source>
</evidence>
<comment type="subunit">
    <text evidence="3 11">Monomer.</text>
</comment>
<accession>A0A938XRH1</accession>
<dbReference type="InterPro" id="IPR009080">
    <property type="entry name" value="tRNAsynth_Ia_anticodon-bd"/>
</dbReference>
<keyword evidence="7 11" id="KW-0067">ATP-binding</keyword>
<evidence type="ECO:0000256" key="4">
    <source>
        <dbReference type="ARBA" id="ARBA00022490"/>
    </source>
</evidence>
<proteinExistence type="inferred from homology"/>
<comment type="subcellular location">
    <subcellularLocation>
        <location evidence="1 11">Cytoplasm</location>
    </subcellularLocation>
</comment>
<dbReference type="Gene3D" id="3.30.1360.70">
    <property type="entry name" value="Arginyl tRNA synthetase N-terminal domain"/>
    <property type="match status" value="1"/>
</dbReference>
<dbReference type="InterPro" id="IPR005148">
    <property type="entry name" value="Arg-tRNA-synth_N"/>
</dbReference>
<dbReference type="Gene3D" id="1.10.730.10">
    <property type="entry name" value="Isoleucyl-tRNA Synthetase, Domain 1"/>
    <property type="match status" value="1"/>
</dbReference>
<keyword evidence="6 11" id="KW-0547">Nucleotide-binding</keyword>
<keyword evidence="5 11" id="KW-0436">Ligase</keyword>
<dbReference type="Pfam" id="PF05746">
    <property type="entry name" value="DALR_1"/>
    <property type="match status" value="1"/>
</dbReference>
<keyword evidence="16" id="KW-1185">Reference proteome</keyword>
<feature type="domain" description="Arginyl tRNA synthetase N-terminal" evidence="14">
    <location>
        <begin position="5"/>
        <end position="88"/>
    </location>
</feature>
<evidence type="ECO:0000259" key="13">
    <source>
        <dbReference type="SMART" id="SM00836"/>
    </source>
</evidence>
<keyword evidence="4 11" id="KW-0963">Cytoplasm</keyword>
<dbReference type="InterPro" id="IPR008909">
    <property type="entry name" value="DALR_anticod-bd"/>
</dbReference>
<keyword evidence="9 11" id="KW-0030">Aminoacyl-tRNA synthetase</keyword>
<dbReference type="SUPFAM" id="SSF55190">
    <property type="entry name" value="Arginyl-tRNA synthetase (ArgRS), N-terminal 'additional' domain"/>
    <property type="match status" value="1"/>
</dbReference>
<dbReference type="EC" id="6.1.1.19" evidence="11"/>
<comment type="catalytic activity">
    <reaction evidence="10 11">
        <text>tRNA(Arg) + L-arginine + ATP = L-arginyl-tRNA(Arg) + AMP + diphosphate</text>
        <dbReference type="Rhea" id="RHEA:20301"/>
        <dbReference type="Rhea" id="RHEA-COMP:9658"/>
        <dbReference type="Rhea" id="RHEA-COMP:9673"/>
        <dbReference type="ChEBI" id="CHEBI:30616"/>
        <dbReference type="ChEBI" id="CHEBI:32682"/>
        <dbReference type="ChEBI" id="CHEBI:33019"/>
        <dbReference type="ChEBI" id="CHEBI:78442"/>
        <dbReference type="ChEBI" id="CHEBI:78513"/>
        <dbReference type="ChEBI" id="CHEBI:456215"/>
        <dbReference type="EC" id="6.1.1.19"/>
    </reaction>
</comment>
<comment type="similarity">
    <text evidence="2 11 12">Belongs to the class-I aminoacyl-tRNA synthetase family.</text>
</comment>
<dbReference type="SMART" id="SM00836">
    <property type="entry name" value="DALR_1"/>
    <property type="match status" value="1"/>
</dbReference>
<keyword evidence="8 11" id="KW-0648">Protein biosynthesis</keyword>
<dbReference type="NCBIfam" id="TIGR00456">
    <property type="entry name" value="argS"/>
    <property type="match status" value="1"/>
</dbReference>
<dbReference type="GO" id="GO:0005737">
    <property type="term" value="C:cytoplasm"/>
    <property type="evidence" value="ECO:0007669"/>
    <property type="project" value="UniProtKB-SubCell"/>
</dbReference>
<reference evidence="15" key="1">
    <citation type="submission" date="2021-01" db="EMBL/GenBank/DDBJ databases">
        <title>Genomic Encyclopedia of Type Strains, Phase IV (KMG-IV): sequencing the most valuable type-strain genomes for metagenomic binning, comparative biology and taxonomic classification.</title>
        <authorList>
            <person name="Goeker M."/>
        </authorList>
    </citation>
    <scope>NUCLEOTIDE SEQUENCE</scope>
    <source>
        <strain evidence="15">DSM 25523</strain>
    </source>
</reference>
<evidence type="ECO:0000256" key="12">
    <source>
        <dbReference type="RuleBase" id="RU363038"/>
    </source>
</evidence>
<feature type="domain" description="DALR anticodon binding" evidence="13">
    <location>
        <begin position="454"/>
        <end position="570"/>
    </location>
</feature>
<dbReference type="FunFam" id="3.40.50.620:FF:000116">
    <property type="entry name" value="Arginine--tRNA ligase"/>
    <property type="match status" value="1"/>
</dbReference>
<dbReference type="CDD" id="cd00671">
    <property type="entry name" value="ArgRS_core"/>
    <property type="match status" value="1"/>
</dbReference>
<evidence type="ECO:0000313" key="16">
    <source>
        <dbReference type="Proteomes" id="UP000717624"/>
    </source>
</evidence>
<organism evidence="15 16">
    <name type="scientific">Brevibacillus fulvus</name>
    <dbReference type="NCBI Taxonomy" id="1125967"/>
    <lineage>
        <taxon>Bacteria</taxon>
        <taxon>Bacillati</taxon>
        <taxon>Bacillota</taxon>
        <taxon>Bacilli</taxon>
        <taxon>Bacillales</taxon>
        <taxon>Paenibacillaceae</taxon>
        <taxon>Brevibacillus</taxon>
    </lineage>
</organism>
<dbReference type="HAMAP" id="MF_00123">
    <property type="entry name" value="Arg_tRNA_synth"/>
    <property type="match status" value="1"/>
</dbReference>
<evidence type="ECO:0000256" key="1">
    <source>
        <dbReference type="ARBA" id="ARBA00004496"/>
    </source>
</evidence>
<dbReference type="PRINTS" id="PR01038">
    <property type="entry name" value="TRNASYNTHARG"/>
</dbReference>
<evidence type="ECO:0000256" key="2">
    <source>
        <dbReference type="ARBA" id="ARBA00005594"/>
    </source>
</evidence>
<dbReference type="CDD" id="cd07956">
    <property type="entry name" value="Anticodon_Ia_Arg"/>
    <property type="match status" value="1"/>
</dbReference>
<gene>
    <name evidence="11" type="primary">argS</name>
    <name evidence="15" type="ORF">JOD01_000073</name>
</gene>
<name>A0A938XRH1_9BACL</name>
<dbReference type="InterPro" id="IPR001278">
    <property type="entry name" value="Arg-tRNA-ligase"/>
</dbReference>
<dbReference type="InterPro" id="IPR035684">
    <property type="entry name" value="ArgRS_core"/>
</dbReference>
<dbReference type="Pfam" id="PF00750">
    <property type="entry name" value="tRNA-synt_1d"/>
    <property type="match status" value="1"/>
</dbReference>
<dbReference type="SUPFAM" id="SSF52374">
    <property type="entry name" value="Nucleotidylyl transferase"/>
    <property type="match status" value="1"/>
</dbReference>
<dbReference type="InterPro" id="IPR036695">
    <property type="entry name" value="Arg-tRNA-synth_N_sf"/>
</dbReference>
<dbReference type="Proteomes" id="UP000717624">
    <property type="component" value="Unassembled WGS sequence"/>
</dbReference>
<dbReference type="PANTHER" id="PTHR11956:SF5">
    <property type="entry name" value="ARGININE--TRNA LIGASE, CYTOPLASMIC"/>
    <property type="match status" value="1"/>
</dbReference>
<dbReference type="Gene3D" id="3.40.50.620">
    <property type="entry name" value="HUPs"/>
    <property type="match status" value="1"/>
</dbReference>
<dbReference type="Pfam" id="PF03485">
    <property type="entry name" value="Arg_tRNA_synt_N"/>
    <property type="match status" value="1"/>
</dbReference>
<comment type="caution">
    <text evidence="15">The sequence shown here is derived from an EMBL/GenBank/DDBJ whole genome shotgun (WGS) entry which is preliminary data.</text>
</comment>
<dbReference type="PANTHER" id="PTHR11956">
    <property type="entry name" value="ARGINYL-TRNA SYNTHETASE"/>
    <property type="match status" value="1"/>
</dbReference>
<dbReference type="GO" id="GO:0005524">
    <property type="term" value="F:ATP binding"/>
    <property type="evidence" value="ECO:0007669"/>
    <property type="project" value="UniProtKB-UniRule"/>
</dbReference>
<evidence type="ECO:0000256" key="8">
    <source>
        <dbReference type="ARBA" id="ARBA00022917"/>
    </source>
</evidence>
<evidence type="ECO:0000256" key="7">
    <source>
        <dbReference type="ARBA" id="ARBA00022840"/>
    </source>
</evidence>
<dbReference type="RefSeq" id="WP_204516248.1">
    <property type="nucleotide sequence ID" value="NZ_BAABIN010000009.1"/>
</dbReference>
<dbReference type="SMART" id="SM01016">
    <property type="entry name" value="Arg_tRNA_synt_N"/>
    <property type="match status" value="1"/>
</dbReference>
<evidence type="ECO:0000256" key="11">
    <source>
        <dbReference type="HAMAP-Rule" id="MF_00123"/>
    </source>
</evidence>
<dbReference type="AlphaFoldDB" id="A0A938XRH1"/>
<protein>
    <recommendedName>
        <fullName evidence="11">Arginine--tRNA ligase</fullName>
        <ecNumber evidence="11">6.1.1.19</ecNumber>
    </recommendedName>
    <alternativeName>
        <fullName evidence="11">Arginyl-tRNA synthetase</fullName>
        <shortName evidence="11">ArgRS</shortName>
    </alternativeName>
</protein>
<evidence type="ECO:0000256" key="3">
    <source>
        <dbReference type="ARBA" id="ARBA00011245"/>
    </source>
</evidence>
<dbReference type="EMBL" id="JAFBEB010000001">
    <property type="protein sequence ID" value="MBM7588487.1"/>
    <property type="molecule type" value="Genomic_DNA"/>
</dbReference>
<evidence type="ECO:0000256" key="9">
    <source>
        <dbReference type="ARBA" id="ARBA00023146"/>
    </source>
</evidence>